<organism evidence="5 6">
    <name type="scientific">Portunus trituberculatus</name>
    <name type="common">Swimming crab</name>
    <name type="synonym">Neptunus trituberculatus</name>
    <dbReference type="NCBI Taxonomy" id="210409"/>
    <lineage>
        <taxon>Eukaryota</taxon>
        <taxon>Metazoa</taxon>
        <taxon>Ecdysozoa</taxon>
        <taxon>Arthropoda</taxon>
        <taxon>Crustacea</taxon>
        <taxon>Multicrustacea</taxon>
        <taxon>Malacostraca</taxon>
        <taxon>Eumalacostraca</taxon>
        <taxon>Eucarida</taxon>
        <taxon>Decapoda</taxon>
        <taxon>Pleocyemata</taxon>
        <taxon>Brachyura</taxon>
        <taxon>Eubrachyura</taxon>
        <taxon>Portunoidea</taxon>
        <taxon>Portunidae</taxon>
        <taxon>Portuninae</taxon>
        <taxon>Portunus</taxon>
    </lineage>
</organism>
<dbReference type="Gene3D" id="3.10.250.10">
    <property type="entry name" value="SRCR-like domain"/>
    <property type="match status" value="1"/>
</dbReference>
<protein>
    <recommendedName>
        <fullName evidence="4">SRCR domain-containing protein</fullName>
    </recommendedName>
</protein>
<feature type="disulfide bond" evidence="2">
    <location>
        <begin position="873"/>
        <end position="883"/>
    </location>
</feature>
<feature type="compositionally biased region" description="Basic and acidic residues" evidence="3">
    <location>
        <begin position="740"/>
        <end position="764"/>
    </location>
</feature>
<evidence type="ECO:0000256" key="2">
    <source>
        <dbReference type="PROSITE-ProRule" id="PRU00196"/>
    </source>
</evidence>
<dbReference type="EMBL" id="VSRR010000048">
    <property type="protein sequence ID" value="MPC08906.1"/>
    <property type="molecule type" value="Genomic_DNA"/>
</dbReference>
<evidence type="ECO:0000256" key="1">
    <source>
        <dbReference type="ARBA" id="ARBA00023157"/>
    </source>
</evidence>
<gene>
    <name evidence="5" type="ORF">E2C01_001502</name>
</gene>
<dbReference type="InterPro" id="IPR001190">
    <property type="entry name" value="SRCR"/>
</dbReference>
<keyword evidence="6" id="KW-1185">Reference proteome</keyword>
<keyword evidence="1 2" id="KW-1015">Disulfide bond</keyword>
<evidence type="ECO:0000256" key="3">
    <source>
        <dbReference type="SAM" id="MobiDB-lite"/>
    </source>
</evidence>
<dbReference type="SUPFAM" id="SSF56487">
    <property type="entry name" value="SRCR-like"/>
    <property type="match status" value="1"/>
</dbReference>
<dbReference type="OrthoDB" id="6366382at2759"/>
<feature type="compositionally biased region" description="Acidic residues" evidence="3">
    <location>
        <begin position="722"/>
        <end position="739"/>
    </location>
</feature>
<dbReference type="AlphaFoldDB" id="A0A5B7CKK9"/>
<evidence type="ECO:0000313" key="6">
    <source>
        <dbReference type="Proteomes" id="UP000324222"/>
    </source>
</evidence>
<name>A0A5B7CKK9_PORTR</name>
<accession>A0A5B7CKK9</accession>
<comment type="caution">
    <text evidence="2">Lacks conserved residue(s) required for the propagation of feature annotation.</text>
</comment>
<reference evidence="5 6" key="1">
    <citation type="submission" date="2019-05" db="EMBL/GenBank/DDBJ databases">
        <title>Another draft genome of Portunus trituberculatus and its Hox gene families provides insights of decapod evolution.</title>
        <authorList>
            <person name="Jeong J.-H."/>
            <person name="Song I."/>
            <person name="Kim S."/>
            <person name="Choi T."/>
            <person name="Kim D."/>
            <person name="Ryu S."/>
            <person name="Kim W."/>
        </authorList>
    </citation>
    <scope>NUCLEOTIDE SEQUENCE [LARGE SCALE GENOMIC DNA]</scope>
    <source>
        <tissue evidence="5">Muscle</tissue>
    </source>
</reference>
<comment type="caution">
    <text evidence="5">The sequence shown here is derived from an EMBL/GenBank/DDBJ whole genome shotgun (WGS) entry which is preliminary data.</text>
</comment>
<sequence length="907" mass="101501">MAAVSVVQLMATISNDLTVTVMNDEAISSGNLMLQLWRNPDVARPDPNGVFIREEDFGEGGLPDVGATANLDLNNDAGEEGLCGYYFVCVSAYVGEVPEFYEPSQYKCIAQLKNCSEAVDLQWMVSETDGTPTLSAQPGGNVMASGFSMAIVNKGAAAMAQTSLLNAPEVQAYLVYTKPKMSLSGMTVPAFNLTDGMTITDAIEQDRAKYLQHVEKRTNDNNFDNNIVFAWINLQGAMKRRGRADCEVVPEIGAAGKGALVQMNDGIWSMPIKFTVRYYGAEFAEVSERTVKEREEFAMATERKVRLEKLNLCSAGLQDTASNDSLLVKLRDTSSAIYESLSQLEPTLDDVHAEFEALMRLVQQAAEQAIATHGPIRWLVLRILPSIISYFDVNPQGHDPCYGPNEGVFFPDDHYYHQSLDPGLDTNFDDEDLNMDGHSRHDKHNKTNSFKPRTEKLHEDDMPDMQPIFPMPTHNVDEFRRWSLGADVYAGKAIALEDAVDRIVNFLSTTNFTSDAEFMSDSYNEYMKKTLDLAIEYLKVAKNNSAAVSELLEMVSSMWTNPEQLCCLIKQPERAPNQEMVCLRDAHEEVRLMTDYFESTGEEEFFRNVFEDAMRMKQTQMEPTYWKIKDGSVYAIERCPLSGTFMWEQVALCSCPNAYGSRAGHDDDEDMEEENDMNFWDDEDYFDESEGSEKPRSKGKGKGRGKGKGKGKGRGKNKGDGSETDGSDEELDFELLEFPEEIRDKEDREDREPYVSPLRHDNRSPRKIPSHTSAQNEYEIVNAADLMAKSSFSISLKNATTAVVNGTNLEVVGWLQVTGWTEQLHGKVRTNSSVCNDGMWGEAEATVACRMVFNKIEDGLKEVPRAMVRRVSCKGDEHNLHACHDHWDRGECDSNVPAGVKCVLPLT</sequence>
<dbReference type="Proteomes" id="UP000324222">
    <property type="component" value="Unassembled WGS sequence"/>
</dbReference>
<evidence type="ECO:0000313" key="5">
    <source>
        <dbReference type="EMBL" id="MPC08906.1"/>
    </source>
</evidence>
<feature type="region of interest" description="Disordered" evidence="3">
    <location>
        <begin position="682"/>
        <end position="773"/>
    </location>
</feature>
<dbReference type="PROSITE" id="PS50287">
    <property type="entry name" value="SRCR_2"/>
    <property type="match status" value="1"/>
</dbReference>
<feature type="region of interest" description="Disordered" evidence="3">
    <location>
        <begin position="433"/>
        <end position="468"/>
    </location>
</feature>
<evidence type="ECO:0000259" key="4">
    <source>
        <dbReference type="PROSITE" id="PS50287"/>
    </source>
</evidence>
<dbReference type="Pfam" id="PF00530">
    <property type="entry name" value="SRCR"/>
    <property type="match status" value="1"/>
</dbReference>
<feature type="compositionally biased region" description="Basic residues" evidence="3">
    <location>
        <begin position="697"/>
        <end position="716"/>
    </location>
</feature>
<proteinExistence type="predicted"/>
<dbReference type="InterPro" id="IPR036772">
    <property type="entry name" value="SRCR-like_dom_sf"/>
</dbReference>
<feature type="domain" description="SRCR" evidence="4">
    <location>
        <begin position="801"/>
        <end position="903"/>
    </location>
</feature>
<dbReference type="GO" id="GO:0016020">
    <property type="term" value="C:membrane"/>
    <property type="evidence" value="ECO:0007669"/>
    <property type="project" value="InterPro"/>
</dbReference>